<evidence type="ECO:0000313" key="2">
    <source>
        <dbReference type="EMBL" id="KAF9629596.1"/>
    </source>
</evidence>
<dbReference type="EMBL" id="MDYX01000024">
    <property type="protein sequence ID" value="KAF9629596.1"/>
    <property type="molecule type" value="Genomic_DNA"/>
</dbReference>
<name>A0A8H7IPZ0_9PEZI</name>
<reference evidence="2" key="2">
    <citation type="journal article" date="2018" name="DNA Res.">
        <title>Comparative genome and transcriptome analyses reveal adaptations to opportunistic infections in woody plant degrading pathogens of Botryosphaeriaceae.</title>
        <authorList>
            <person name="Yan J.Y."/>
            <person name="Zhao W.S."/>
            <person name="Chen Z."/>
            <person name="Xing Q.K."/>
            <person name="Zhang W."/>
            <person name="Chethana K.W.T."/>
            <person name="Xue M.F."/>
            <person name="Xu J.P."/>
            <person name="Phillips A.J.L."/>
            <person name="Wang Y."/>
            <person name="Liu J.H."/>
            <person name="Liu M."/>
            <person name="Zhou Y."/>
            <person name="Jayawardena R.S."/>
            <person name="Manawasinghe I.S."/>
            <person name="Huang J.B."/>
            <person name="Qiao G.H."/>
            <person name="Fu C.Y."/>
            <person name="Guo F.F."/>
            <person name="Dissanayake A.J."/>
            <person name="Peng Y.L."/>
            <person name="Hyde K.D."/>
            <person name="Li X.H."/>
        </authorList>
    </citation>
    <scope>NUCLEOTIDE SEQUENCE</scope>
    <source>
        <strain evidence="2">CSS-01s</strain>
    </source>
</reference>
<comment type="caution">
    <text evidence="2">The sequence shown here is derived from an EMBL/GenBank/DDBJ whole genome shotgun (WGS) entry which is preliminary data.</text>
</comment>
<sequence>MVPPLGCAVPYSNQPCKWRWACLTPTPPPQMAFLPHYEDEPPVRHVRYQTAGTIHTADCRGDPPICLLEIRRPIHIELLADTEDTAPDVAAHFVFCPRSNWKPQGFNLLRTNPPYPQSDWSPIAPENSPTPFQDVSLWSTSDLYRGGPAAGARSPKPIDSLNLGFAGQPNQCLDDRTPIHQPLLSSGVLKPKTVQHRVAESAIEDAEVANRAPRKAWYRPNPYLYYRRFWKPQEVLAIAPWDEFATAKPFSAAAALPPRTALQPHPKMTTSSMEPSTDLEKGELRPLLAPTTEHDANEFADEPIDAANEATTASLLTTIATSTSLLCSALLISLYRHPLTPCSPPAS</sequence>
<dbReference type="AlphaFoldDB" id="A0A8H7IPZ0"/>
<evidence type="ECO:0000313" key="3">
    <source>
        <dbReference type="Proteomes" id="UP000627934"/>
    </source>
</evidence>
<protein>
    <submittedName>
        <fullName evidence="2">Uncharacterized protein</fullName>
    </submittedName>
</protein>
<evidence type="ECO:0000256" key="1">
    <source>
        <dbReference type="SAM" id="MobiDB-lite"/>
    </source>
</evidence>
<feature type="region of interest" description="Disordered" evidence="1">
    <location>
        <begin position="259"/>
        <end position="280"/>
    </location>
</feature>
<reference evidence="2" key="1">
    <citation type="submission" date="2016-08" db="EMBL/GenBank/DDBJ databases">
        <authorList>
            <person name="Yan J."/>
        </authorList>
    </citation>
    <scope>NUCLEOTIDE SEQUENCE</scope>
    <source>
        <strain evidence="2">CSS-01s</strain>
    </source>
</reference>
<dbReference type="Proteomes" id="UP000627934">
    <property type="component" value="Unassembled WGS sequence"/>
</dbReference>
<gene>
    <name evidence="2" type="ORF">BFW01_g10799</name>
</gene>
<proteinExistence type="predicted"/>
<organism evidence="2 3">
    <name type="scientific">Lasiodiplodia theobromae</name>
    <dbReference type="NCBI Taxonomy" id="45133"/>
    <lineage>
        <taxon>Eukaryota</taxon>
        <taxon>Fungi</taxon>
        <taxon>Dikarya</taxon>
        <taxon>Ascomycota</taxon>
        <taxon>Pezizomycotina</taxon>
        <taxon>Dothideomycetes</taxon>
        <taxon>Dothideomycetes incertae sedis</taxon>
        <taxon>Botryosphaeriales</taxon>
        <taxon>Botryosphaeriaceae</taxon>
        <taxon>Lasiodiplodia</taxon>
    </lineage>
</organism>
<accession>A0A8H7IPZ0</accession>